<dbReference type="AlphaFoldDB" id="A0A8C3PIB0"/>
<reference evidence="1" key="1">
    <citation type="submission" date="2025-08" db="UniProtKB">
        <authorList>
            <consortium name="Ensembl"/>
        </authorList>
    </citation>
    <scope>IDENTIFICATION</scope>
</reference>
<evidence type="ECO:0000313" key="2">
    <source>
        <dbReference type="Proteomes" id="UP000694419"/>
    </source>
</evidence>
<reference evidence="1" key="2">
    <citation type="submission" date="2025-09" db="UniProtKB">
        <authorList>
            <consortium name="Ensembl"/>
        </authorList>
    </citation>
    <scope>IDENTIFICATION</scope>
</reference>
<evidence type="ECO:0000313" key="1">
    <source>
        <dbReference type="Ensembl" id="ENSCPGP00000003969.1"/>
    </source>
</evidence>
<sequence>MLSGSITSLTHITLQSHTGELRRLDFGCFPLSIQRDLRSSPAICKRLVTRPWLRLFFPLGCHLKSSYPSIICRVYLNDQALPCLQGLDQMLQPFPCH</sequence>
<dbReference type="Proteomes" id="UP000694419">
    <property type="component" value="Unplaced"/>
</dbReference>
<protein>
    <submittedName>
        <fullName evidence="1">Uncharacterized protein</fullName>
    </submittedName>
</protein>
<name>A0A8C3PIB0_9CHAR</name>
<keyword evidence="2" id="KW-1185">Reference proteome</keyword>
<proteinExistence type="predicted"/>
<organism evidence="1 2">
    <name type="scientific">Calidris pygmaea</name>
    <name type="common">Spoon-billed sandpiper</name>
    <dbReference type="NCBI Taxonomy" id="425635"/>
    <lineage>
        <taxon>Eukaryota</taxon>
        <taxon>Metazoa</taxon>
        <taxon>Chordata</taxon>
        <taxon>Craniata</taxon>
        <taxon>Vertebrata</taxon>
        <taxon>Euteleostomi</taxon>
        <taxon>Archelosauria</taxon>
        <taxon>Archosauria</taxon>
        <taxon>Dinosauria</taxon>
        <taxon>Saurischia</taxon>
        <taxon>Theropoda</taxon>
        <taxon>Coelurosauria</taxon>
        <taxon>Aves</taxon>
        <taxon>Neognathae</taxon>
        <taxon>Neoaves</taxon>
        <taxon>Charadriiformes</taxon>
        <taxon>Scolopacidae</taxon>
        <taxon>Calidris</taxon>
    </lineage>
</organism>
<dbReference type="Ensembl" id="ENSCPGT00000004384.1">
    <property type="protein sequence ID" value="ENSCPGP00000003969.1"/>
    <property type="gene ID" value="ENSCPGG00000002948.1"/>
</dbReference>
<accession>A0A8C3PIB0</accession>